<proteinExistence type="predicted"/>
<evidence type="ECO:0000256" key="4">
    <source>
        <dbReference type="PROSITE-ProRule" id="PRU00335"/>
    </source>
</evidence>
<dbReference type="InterPro" id="IPR050109">
    <property type="entry name" value="HTH-type_TetR-like_transc_reg"/>
</dbReference>
<dbReference type="InterPro" id="IPR009057">
    <property type="entry name" value="Homeodomain-like_sf"/>
</dbReference>
<keyword evidence="3" id="KW-0804">Transcription</keyword>
<evidence type="ECO:0000313" key="6">
    <source>
        <dbReference type="EMBL" id="RXZ72524.1"/>
    </source>
</evidence>
<dbReference type="PROSITE" id="PS01081">
    <property type="entry name" value="HTH_TETR_1"/>
    <property type="match status" value="1"/>
</dbReference>
<dbReference type="InterPro" id="IPR001647">
    <property type="entry name" value="HTH_TetR"/>
</dbReference>
<reference evidence="6 7" key="1">
    <citation type="submission" date="2019-01" db="EMBL/GenBank/DDBJ databases">
        <title>Agromyces.</title>
        <authorList>
            <person name="Li J."/>
        </authorList>
    </citation>
    <scope>NUCLEOTIDE SEQUENCE [LARGE SCALE GENOMIC DNA]</scope>
    <source>
        <strain evidence="6 7">DSM 15934</strain>
    </source>
</reference>
<evidence type="ECO:0000256" key="1">
    <source>
        <dbReference type="ARBA" id="ARBA00023015"/>
    </source>
</evidence>
<accession>A0A4Q2L321</accession>
<dbReference type="Pfam" id="PF00440">
    <property type="entry name" value="TetR_N"/>
    <property type="match status" value="1"/>
</dbReference>
<keyword evidence="2 4" id="KW-0238">DNA-binding</keyword>
<dbReference type="SUPFAM" id="SSF46689">
    <property type="entry name" value="Homeodomain-like"/>
    <property type="match status" value="1"/>
</dbReference>
<name>A0A4Q2L321_9MICO</name>
<dbReference type="PRINTS" id="PR00455">
    <property type="entry name" value="HTHTETR"/>
</dbReference>
<dbReference type="PANTHER" id="PTHR30055">
    <property type="entry name" value="HTH-TYPE TRANSCRIPTIONAL REGULATOR RUTR"/>
    <property type="match status" value="1"/>
</dbReference>
<dbReference type="OrthoDB" id="8688418at2"/>
<organism evidence="6 7">
    <name type="scientific">Agromyces albus</name>
    <dbReference type="NCBI Taxonomy" id="205332"/>
    <lineage>
        <taxon>Bacteria</taxon>
        <taxon>Bacillati</taxon>
        <taxon>Actinomycetota</taxon>
        <taxon>Actinomycetes</taxon>
        <taxon>Micrococcales</taxon>
        <taxon>Microbacteriaceae</taxon>
        <taxon>Agromyces</taxon>
    </lineage>
</organism>
<dbReference type="PROSITE" id="PS50977">
    <property type="entry name" value="HTH_TETR_2"/>
    <property type="match status" value="1"/>
</dbReference>
<dbReference type="EMBL" id="SDPN01000004">
    <property type="protein sequence ID" value="RXZ72524.1"/>
    <property type="molecule type" value="Genomic_DNA"/>
</dbReference>
<keyword evidence="7" id="KW-1185">Reference proteome</keyword>
<dbReference type="Pfam" id="PF17754">
    <property type="entry name" value="TetR_C_14"/>
    <property type="match status" value="1"/>
</dbReference>
<dbReference type="GO" id="GO:0000976">
    <property type="term" value="F:transcription cis-regulatory region binding"/>
    <property type="evidence" value="ECO:0007669"/>
    <property type="project" value="TreeGrafter"/>
</dbReference>
<comment type="caution">
    <text evidence="6">The sequence shown here is derived from an EMBL/GenBank/DDBJ whole genome shotgun (WGS) entry which is preliminary data.</text>
</comment>
<dbReference type="Gene3D" id="1.10.357.10">
    <property type="entry name" value="Tetracycline Repressor, domain 2"/>
    <property type="match status" value="1"/>
</dbReference>
<protein>
    <submittedName>
        <fullName evidence="6">TetR family transcriptional regulator</fullName>
    </submittedName>
</protein>
<dbReference type="InterPro" id="IPR023772">
    <property type="entry name" value="DNA-bd_HTH_TetR-type_CS"/>
</dbReference>
<evidence type="ECO:0000256" key="2">
    <source>
        <dbReference type="ARBA" id="ARBA00023125"/>
    </source>
</evidence>
<dbReference type="Gene3D" id="1.10.10.60">
    <property type="entry name" value="Homeodomain-like"/>
    <property type="match status" value="1"/>
</dbReference>
<dbReference type="Proteomes" id="UP000293865">
    <property type="component" value="Unassembled WGS sequence"/>
</dbReference>
<gene>
    <name evidence="6" type="ORF">ESP51_03400</name>
</gene>
<sequence length="218" mass="24654">MIRTFVHTVQVATRNESTYHWCMNQKQTPLREQTRNVVRSLLARTAIELFASQGYDDTTLDEVAAAAGVSRRTLYNFFRNKEDLALSSLAEQGDLIAARFAERPADEDPWVSLRAAFQVLEEIEIRGEQRLEMVRLLFGNETLRAGHAEKQARWQDLLAPLIEPRLPPGDGREFQARTIAATAITCLQAATEEWMRRGGKADLPDLYDEAIRAVRGPA</sequence>
<keyword evidence="1" id="KW-0805">Transcription regulation</keyword>
<dbReference type="AlphaFoldDB" id="A0A4Q2L321"/>
<dbReference type="GO" id="GO:0003700">
    <property type="term" value="F:DNA-binding transcription factor activity"/>
    <property type="evidence" value="ECO:0007669"/>
    <property type="project" value="TreeGrafter"/>
</dbReference>
<feature type="DNA-binding region" description="H-T-H motif" evidence="4">
    <location>
        <begin position="59"/>
        <end position="78"/>
    </location>
</feature>
<evidence type="ECO:0000256" key="3">
    <source>
        <dbReference type="ARBA" id="ARBA00023163"/>
    </source>
</evidence>
<evidence type="ECO:0000259" key="5">
    <source>
        <dbReference type="PROSITE" id="PS50977"/>
    </source>
</evidence>
<evidence type="ECO:0000313" key="7">
    <source>
        <dbReference type="Proteomes" id="UP000293865"/>
    </source>
</evidence>
<feature type="domain" description="HTH tetR-type" evidence="5">
    <location>
        <begin position="36"/>
        <end position="96"/>
    </location>
</feature>
<dbReference type="PANTHER" id="PTHR30055:SF238">
    <property type="entry name" value="MYCOFACTOCIN BIOSYNTHESIS TRANSCRIPTIONAL REGULATOR MFTR-RELATED"/>
    <property type="match status" value="1"/>
</dbReference>
<dbReference type="InterPro" id="IPR041347">
    <property type="entry name" value="MftR_C"/>
</dbReference>